<feature type="transmembrane region" description="Helical" evidence="1">
    <location>
        <begin position="15"/>
        <end position="42"/>
    </location>
</feature>
<dbReference type="Proteomes" id="UP000219689">
    <property type="component" value="Unassembled WGS sequence"/>
</dbReference>
<keyword evidence="3" id="KW-1185">Reference proteome</keyword>
<evidence type="ECO:0000313" key="3">
    <source>
        <dbReference type="Proteomes" id="UP000219689"/>
    </source>
</evidence>
<comment type="caution">
    <text evidence="2">The sequence shown here is derived from an EMBL/GenBank/DDBJ whole genome shotgun (WGS) entry which is preliminary data.</text>
</comment>
<proteinExistence type="predicted"/>
<accession>A0A2A5R011</accession>
<evidence type="ECO:0000313" key="2">
    <source>
        <dbReference type="EMBL" id="PCR92349.1"/>
    </source>
</evidence>
<reference evidence="2 3" key="1">
    <citation type="submission" date="2017-09" db="EMBL/GenBank/DDBJ databases">
        <title>Genome sequences of Natrinema ejinorence JCM 13890T.</title>
        <authorList>
            <person name="Roh S.W."/>
            <person name="Kim Y.B."/>
            <person name="Kim J.Y."/>
        </authorList>
    </citation>
    <scope>NUCLEOTIDE SEQUENCE [LARGE SCALE GENOMIC DNA]</scope>
    <source>
        <strain evidence="2 3">JCM 13890</strain>
    </source>
</reference>
<protein>
    <submittedName>
        <fullName evidence="2">Uncharacterized protein</fullName>
    </submittedName>
</protein>
<sequence>MGNVPATVPIDRKRFVVVFLVANVVLIGFLAGVASVGAGVAVPATGVGGFTVAFDELRGDGFEQYSTMESHEGCERYPVSETRIQSGTIEGLHLFKDLEMPVTDDTFRVSIEAEHVEFEGLNQRFTHLEGDIRFEEDQVVEYEEGEDRMRISSPDIVIEDGAIQTENQYITQLSLEELDVAMVANPEETDTTPPVIDCQEEHNATG</sequence>
<keyword evidence="1" id="KW-0472">Membrane</keyword>
<dbReference type="AlphaFoldDB" id="A0A2A5R011"/>
<keyword evidence="1" id="KW-1133">Transmembrane helix</keyword>
<evidence type="ECO:0000256" key="1">
    <source>
        <dbReference type="SAM" id="Phobius"/>
    </source>
</evidence>
<name>A0A2A5R011_9EURY</name>
<keyword evidence="1" id="KW-0812">Transmembrane</keyword>
<gene>
    <name evidence="2" type="ORF">CP557_18555</name>
</gene>
<dbReference type="EMBL" id="NXNI01000001">
    <property type="protein sequence ID" value="PCR92349.1"/>
    <property type="molecule type" value="Genomic_DNA"/>
</dbReference>
<organism evidence="2 3">
    <name type="scientific">Natrinema ejinorense</name>
    <dbReference type="NCBI Taxonomy" id="373386"/>
    <lineage>
        <taxon>Archaea</taxon>
        <taxon>Methanobacteriati</taxon>
        <taxon>Methanobacteriota</taxon>
        <taxon>Stenosarchaea group</taxon>
        <taxon>Halobacteria</taxon>
        <taxon>Halobacteriales</taxon>
        <taxon>Natrialbaceae</taxon>
        <taxon>Natrinema</taxon>
    </lineage>
</organism>